<comment type="caution">
    <text evidence="3">The sequence shown here is derived from an EMBL/GenBank/DDBJ whole genome shotgun (WGS) entry which is preliminary data.</text>
</comment>
<keyword evidence="4" id="KW-1185">Reference proteome</keyword>
<feature type="region of interest" description="Disordered" evidence="1">
    <location>
        <begin position="1"/>
        <end position="29"/>
    </location>
</feature>
<reference evidence="3 4" key="1">
    <citation type="submission" date="2018-02" db="EMBL/GenBank/DDBJ databases">
        <title>Genome sequence of the basidiomycete white-rot fungus Phlebia centrifuga.</title>
        <authorList>
            <person name="Granchi Z."/>
            <person name="Peng M."/>
            <person name="de Vries R.P."/>
            <person name="Hilden K."/>
            <person name="Makela M.R."/>
            <person name="Grigoriev I."/>
            <person name="Riley R."/>
        </authorList>
    </citation>
    <scope>NUCLEOTIDE SEQUENCE [LARGE SCALE GENOMIC DNA]</scope>
    <source>
        <strain evidence="3 4">FBCC195</strain>
    </source>
</reference>
<gene>
    <name evidence="3" type="ORF">PHLCEN_2v3686</name>
</gene>
<sequence>MSESDVEHDLDELYDDDDNDNDNGFTVPDRLEAPVAKQYTTRELHELIHEGLIDLNPPYQRDVVWTDAKQMKLIDSMYRNFYVPPVVFAINKGLDGEETWCCVDGKQRLTSIQKFFDGQWNTGVWDMAMKGISSSVYRWACRLQLQVTYTPSLCSPRPLMCLVEKLQAISSPWSDWISELSAKMVTSDTGIADKISVDIKRGRDFQTLAQLVYCCEGIPDPRFPSAANLEIWLHREDAPRANFKHAINQVLTTFWHLANVQGLNDGFIKMEKRVSPAEFIFIGKESTDKVRAKELYQMRKRVREVYPDVRVRNDIVTYLWNLIADVADNYAPDVYVERPVSGGAQKKKRVRPKEPVPVKEEPPVKRLRGRPHKN</sequence>
<organism evidence="3 4">
    <name type="scientific">Hermanssonia centrifuga</name>
    <dbReference type="NCBI Taxonomy" id="98765"/>
    <lineage>
        <taxon>Eukaryota</taxon>
        <taxon>Fungi</taxon>
        <taxon>Dikarya</taxon>
        <taxon>Basidiomycota</taxon>
        <taxon>Agaricomycotina</taxon>
        <taxon>Agaricomycetes</taxon>
        <taxon>Polyporales</taxon>
        <taxon>Meruliaceae</taxon>
        <taxon>Hermanssonia</taxon>
    </lineage>
</organism>
<name>A0A2R6QEG0_9APHY</name>
<dbReference type="EMBL" id="MLYV02000363">
    <property type="protein sequence ID" value="PSS06519.1"/>
    <property type="molecule type" value="Genomic_DNA"/>
</dbReference>
<dbReference type="STRING" id="98765.A0A2R6QEG0"/>
<evidence type="ECO:0000313" key="3">
    <source>
        <dbReference type="EMBL" id="PSS06519.1"/>
    </source>
</evidence>
<protein>
    <recommendedName>
        <fullName evidence="2">GmrSD restriction endonucleases N-terminal domain-containing protein</fullName>
    </recommendedName>
</protein>
<proteinExistence type="predicted"/>
<dbReference type="PANTHER" id="PTHR39639">
    <property type="entry name" value="CHROMOSOME 16, WHOLE GENOME SHOTGUN SEQUENCE"/>
    <property type="match status" value="1"/>
</dbReference>
<feature type="region of interest" description="Disordered" evidence="1">
    <location>
        <begin position="341"/>
        <end position="374"/>
    </location>
</feature>
<dbReference type="OrthoDB" id="5419821at2759"/>
<feature type="compositionally biased region" description="Acidic residues" evidence="1">
    <location>
        <begin position="1"/>
        <end position="21"/>
    </location>
</feature>
<evidence type="ECO:0000256" key="1">
    <source>
        <dbReference type="SAM" id="MobiDB-lite"/>
    </source>
</evidence>
<feature type="compositionally biased region" description="Basic and acidic residues" evidence="1">
    <location>
        <begin position="352"/>
        <end position="364"/>
    </location>
</feature>
<accession>A0A2R6QEG0</accession>
<feature type="domain" description="GmrSD restriction endonucleases N-terminal" evidence="2">
    <location>
        <begin position="46"/>
        <end position="153"/>
    </location>
</feature>
<feature type="compositionally biased region" description="Basic residues" evidence="1">
    <location>
        <begin position="365"/>
        <end position="374"/>
    </location>
</feature>
<dbReference type="Pfam" id="PF03235">
    <property type="entry name" value="GmrSD_N"/>
    <property type="match status" value="1"/>
</dbReference>
<evidence type="ECO:0000259" key="2">
    <source>
        <dbReference type="Pfam" id="PF03235"/>
    </source>
</evidence>
<dbReference type="InterPro" id="IPR004919">
    <property type="entry name" value="GmrSD_N"/>
</dbReference>
<evidence type="ECO:0000313" key="4">
    <source>
        <dbReference type="Proteomes" id="UP000186601"/>
    </source>
</evidence>
<dbReference type="Proteomes" id="UP000186601">
    <property type="component" value="Unassembled WGS sequence"/>
</dbReference>
<dbReference type="AlphaFoldDB" id="A0A2R6QEG0"/>
<dbReference type="PANTHER" id="PTHR39639:SF1">
    <property type="entry name" value="DUF262 DOMAIN-CONTAINING PROTEIN"/>
    <property type="match status" value="1"/>
</dbReference>